<feature type="compositionally biased region" description="Polar residues" evidence="1">
    <location>
        <begin position="43"/>
        <end position="52"/>
    </location>
</feature>
<dbReference type="EMBL" id="KR029589">
    <property type="protein sequence ID" value="AKH47123.1"/>
    <property type="molecule type" value="Genomic_DNA"/>
</dbReference>
<feature type="region of interest" description="Disordered" evidence="1">
    <location>
        <begin position="1"/>
        <end position="79"/>
    </location>
</feature>
<reference evidence="2" key="2">
    <citation type="submission" date="2015-03" db="EMBL/GenBank/DDBJ databases">
        <authorList>
            <person name="Chow C.-E.T."/>
            <person name="Winget D.M."/>
            <person name="White R.A.III."/>
            <person name="Hallam S.J."/>
            <person name="Suttle C.A."/>
        </authorList>
    </citation>
    <scope>NUCLEOTIDE SEQUENCE</scope>
    <source>
        <strain evidence="2">Anoxic2_5</strain>
    </source>
</reference>
<accession>A0A0F7L6F1</accession>
<organism evidence="2">
    <name type="scientific">uncultured marine virus</name>
    <dbReference type="NCBI Taxonomy" id="186617"/>
    <lineage>
        <taxon>Viruses</taxon>
        <taxon>environmental samples</taxon>
    </lineage>
</organism>
<sequence length="79" mass="8718">MGPSHTSRCPLRSATTGHRPRRRRRDNRRVRTSTAGPSWATEPRTSGRSSRTAACPGSPQHQGTAPPASRCCLRRQGWP</sequence>
<name>A0A0F7L6F1_9VIRU</name>
<proteinExistence type="predicted"/>
<feature type="compositionally biased region" description="Basic residues" evidence="1">
    <location>
        <begin position="18"/>
        <end position="31"/>
    </location>
</feature>
<protein>
    <submittedName>
        <fullName evidence="2">Uncharacterized protein</fullName>
    </submittedName>
</protein>
<reference evidence="2" key="1">
    <citation type="journal article" date="2015" name="Front. Microbiol.">
        <title>Combining genomic sequencing methods to explore viral diversity and reveal potential virus-host interactions.</title>
        <authorList>
            <person name="Chow C.E."/>
            <person name="Winget D.M."/>
            <person name="White R.A.III."/>
            <person name="Hallam S.J."/>
            <person name="Suttle C.A."/>
        </authorList>
    </citation>
    <scope>NUCLEOTIDE SEQUENCE</scope>
    <source>
        <strain evidence="2">Anoxic2_5</strain>
    </source>
</reference>
<evidence type="ECO:0000313" key="2">
    <source>
        <dbReference type="EMBL" id="AKH47123.1"/>
    </source>
</evidence>
<evidence type="ECO:0000256" key="1">
    <source>
        <dbReference type="SAM" id="MobiDB-lite"/>
    </source>
</evidence>